<dbReference type="PRINTS" id="PR00413">
    <property type="entry name" value="HADHALOGNASE"/>
</dbReference>
<dbReference type="Pfam" id="PF13419">
    <property type="entry name" value="HAD_2"/>
    <property type="match status" value="1"/>
</dbReference>
<reference evidence="1 2" key="1">
    <citation type="submission" date="2019-03" db="EMBL/GenBank/DDBJ databases">
        <title>Draft Genome Sequence of Desulfosporosinus fructosivorans Strain 63.6F, Isolated from Marine Sediment in the Baltic Sea.</title>
        <authorList>
            <person name="Hausmann B."/>
            <person name="Vandieken V."/>
            <person name="Pjevac P."/>
            <person name="Schreck K."/>
            <person name="Herbold C.W."/>
            <person name="Loy A."/>
        </authorList>
    </citation>
    <scope>NUCLEOTIDE SEQUENCE [LARGE SCALE GENOMIC DNA]</scope>
    <source>
        <strain evidence="1 2">63.6F</strain>
    </source>
</reference>
<dbReference type="PANTHER" id="PTHR18901">
    <property type="entry name" value="2-DEOXYGLUCOSE-6-PHOSPHATE PHOSPHATASE 2"/>
    <property type="match status" value="1"/>
</dbReference>
<dbReference type="InterPro" id="IPR041492">
    <property type="entry name" value="HAD_2"/>
</dbReference>
<dbReference type="AlphaFoldDB" id="A0A4Z0R400"/>
<proteinExistence type="predicted"/>
<accession>A0A4Z0R400</accession>
<protein>
    <submittedName>
        <fullName evidence="1">HAD family phosphatase</fullName>
    </submittedName>
</protein>
<dbReference type="Gene3D" id="1.10.150.240">
    <property type="entry name" value="Putative phosphatase, domain 2"/>
    <property type="match status" value="1"/>
</dbReference>
<dbReference type="SFLD" id="SFLDG01129">
    <property type="entry name" value="C1.5:_HAD__Beta-PGM__Phosphata"/>
    <property type="match status" value="1"/>
</dbReference>
<dbReference type="RefSeq" id="WP_135547585.1">
    <property type="nucleotide sequence ID" value="NZ_SPQQ01000004.1"/>
</dbReference>
<comment type="caution">
    <text evidence="1">The sequence shown here is derived from an EMBL/GenBank/DDBJ whole genome shotgun (WGS) entry which is preliminary data.</text>
</comment>
<dbReference type="InterPro" id="IPR006439">
    <property type="entry name" value="HAD-SF_hydro_IA"/>
</dbReference>
<gene>
    <name evidence="1" type="ORF">E4K67_13695</name>
</gene>
<dbReference type="Gene3D" id="3.40.50.1000">
    <property type="entry name" value="HAD superfamily/HAD-like"/>
    <property type="match status" value="1"/>
</dbReference>
<name>A0A4Z0R400_9FIRM</name>
<sequence>MIKAAIFDLDELIIDLEKIHKDAERQICLDYGHSFDALSEALRLNSSGLRENDILERIKQELKLTVSLPEMIQRKQALFADMMNKEVIEPMPGVLEAINSLQAHGYLLALTSSGSRPRVELVIQRIGLWDAFDITICGEDVQHGKPNPEPYRLTAERLKILPHEGVVFEDASVGVQSAKSAGLWCIGVPNPAAATVQNLKQADLVLPDFTHFSLDMIRETPPRPCERRTK</sequence>
<keyword evidence="2" id="KW-1185">Reference proteome</keyword>
<dbReference type="InterPro" id="IPR036412">
    <property type="entry name" value="HAD-like_sf"/>
</dbReference>
<dbReference type="Proteomes" id="UP000298460">
    <property type="component" value="Unassembled WGS sequence"/>
</dbReference>
<dbReference type="SUPFAM" id="SSF56784">
    <property type="entry name" value="HAD-like"/>
    <property type="match status" value="1"/>
</dbReference>
<dbReference type="NCBIfam" id="TIGR01509">
    <property type="entry name" value="HAD-SF-IA-v3"/>
    <property type="match status" value="1"/>
</dbReference>
<dbReference type="SFLD" id="SFLDS00003">
    <property type="entry name" value="Haloacid_Dehalogenase"/>
    <property type="match status" value="1"/>
</dbReference>
<dbReference type="OrthoDB" id="9797743at2"/>
<dbReference type="CDD" id="cd07505">
    <property type="entry name" value="HAD_BPGM-like"/>
    <property type="match status" value="1"/>
</dbReference>
<organism evidence="1 2">
    <name type="scientific">Desulfosporosinus fructosivorans</name>
    <dbReference type="NCBI Taxonomy" id="2018669"/>
    <lineage>
        <taxon>Bacteria</taxon>
        <taxon>Bacillati</taxon>
        <taxon>Bacillota</taxon>
        <taxon>Clostridia</taxon>
        <taxon>Eubacteriales</taxon>
        <taxon>Desulfitobacteriaceae</taxon>
        <taxon>Desulfosporosinus</taxon>
    </lineage>
</organism>
<dbReference type="InterPro" id="IPR023214">
    <property type="entry name" value="HAD_sf"/>
</dbReference>
<dbReference type="EMBL" id="SPQQ01000004">
    <property type="protein sequence ID" value="TGE37762.1"/>
    <property type="molecule type" value="Genomic_DNA"/>
</dbReference>
<evidence type="ECO:0000313" key="1">
    <source>
        <dbReference type="EMBL" id="TGE37762.1"/>
    </source>
</evidence>
<dbReference type="InterPro" id="IPR023198">
    <property type="entry name" value="PGP-like_dom2"/>
</dbReference>
<dbReference type="SFLD" id="SFLDG01135">
    <property type="entry name" value="C1.5.6:_HAD__Beta-PGM__Phospha"/>
    <property type="match status" value="1"/>
</dbReference>
<evidence type="ECO:0000313" key="2">
    <source>
        <dbReference type="Proteomes" id="UP000298460"/>
    </source>
</evidence>
<dbReference type="PANTHER" id="PTHR18901:SF38">
    <property type="entry name" value="PSEUDOURIDINE-5'-PHOSPHATASE"/>
    <property type="match status" value="1"/>
</dbReference>